<keyword evidence="2" id="KW-1185">Reference proteome</keyword>
<dbReference type="AlphaFoldDB" id="A0A9X2HPE1"/>
<name>A0A9X2HPE1_9SPHN</name>
<dbReference type="RefSeq" id="WP_254295312.1">
    <property type="nucleotide sequence ID" value="NZ_JAMLDX010000015.1"/>
</dbReference>
<dbReference type="Proteomes" id="UP001139451">
    <property type="component" value="Unassembled WGS sequence"/>
</dbReference>
<comment type="caution">
    <text evidence="1">The sequence shown here is derived from an EMBL/GenBank/DDBJ whole genome shotgun (WGS) entry which is preliminary data.</text>
</comment>
<evidence type="ECO:0000313" key="2">
    <source>
        <dbReference type="Proteomes" id="UP001139451"/>
    </source>
</evidence>
<organism evidence="1 2">
    <name type="scientific">Sphingomonas tagetis</name>
    <dbReference type="NCBI Taxonomy" id="2949092"/>
    <lineage>
        <taxon>Bacteria</taxon>
        <taxon>Pseudomonadati</taxon>
        <taxon>Pseudomonadota</taxon>
        <taxon>Alphaproteobacteria</taxon>
        <taxon>Sphingomonadales</taxon>
        <taxon>Sphingomonadaceae</taxon>
        <taxon>Sphingomonas</taxon>
    </lineage>
</organism>
<protein>
    <submittedName>
        <fullName evidence="1">CopG family transcriptional regulator</fullName>
    </submittedName>
</protein>
<dbReference type="EMBL" id="JAMLDX010000015">
    <property type="protein sequence ID" value="MCP3732141.1"/>
    <property type="molecule type" value="Genomic_DNA"/>
</dbReference>
<reference evidence="1" key="1">
    <citation type="submission" date="2022-05" db="EMBL/GenBank/DDBJ databases">
        <title>Sphingomonas sp. strain MG17 Genome sequencing and assembly.</title>
        <authorList>
            <person name="Kim I."/>
        </authorList>
    </citation>
    <scope>NUCLEOTIDE SEQUENCE</scope>
    <source>
        <strain evidence="1">MG17</strain>
    </source>
</reference>
<sequence length="98" mass="10863">MPTVSVRMDEALYRQLKLCAYSADLSFSKFLRPAIERAVSPDGKATITVMDELLGIQIHTFALLSTLAREQSPDICGKGLEEARKLLAERGLLEEPAR</sequence>
<evidence type="ECO:0000313" key="1">
    <source>
        <dbReference type="EMBL" id="MCP3732141.1"/>
    </source>
</evidence>
<proteinExistence type="predicted"/>
<accession>A0A9X2HPE1</accession>
<gene>
    <name evidence="1" type="ORF">M9978_17095</name>
</gene>